<dbReference type="Proteomes" id="UP000005445">
    <property type="component" value="Segment"/>
</dbReference>
<feature type="compositionally biased region" description="Basic and acidic residues" evidence="1">
    <location>
        <begin position="153"/>
        <end position="180"/>
    </location>
</feature>
<proteinExistence type="predicted"/>
<evidence type="ECO:0000313" key="2">
    <source>
        <dbReference type="EMBL" id="ADH03254.1"/>
    </source>
</evidence>
<sequence length="180" mass="19933">MAIVKVSDFLKDSAAKLTDGAILFAYIRREGYLPSIGDTTSLAEGQLLFKVQTVDGKKAILPAYIDHEAQELKFKEDEPIVYVDGEDIVFHVGQNYPTFRDGYHGTGFSKYENIPAAELDKQMVLAFLDFADSTLSLGVNDFRIDESAIEVADAPKPDPDPDPEPEKPDENKETETETGK</sequence>
<dbReference type="RefSeq" id="YP_004957123.1">
    <property type="nucleotide sequence ID" value="NC_016563.1"/>
</dbReference>
<evidence type="ECO:0000313" key="3">
    <source>
        <dbReference type="Proteomes" id="UP000005445"/>
    </source>
</evidence>
<keyword evidence="3" id="KW-1185">Reference proteome</keyword>
<protein>
    <submittedName>
        <fullName evidence="2">Gp108</fullName>
    </submittedName>
</protein>
<dbReference type="OrthoDB" id="11628at10239"/>
<reference evidence="2" key="1">
    <citation type="submission" date="2013-01" db="EMBL/GenBank/DDBJ databases">
        <title>Large myovirus of Bacillus.</title>
        <authorList>
            <person name="Klumpp J."/>
            <person name="Beyer W."/>
            <person name="Loessner M.J."/>
        </authorList>
    </citation>
    <scope>NUCLEOTIDE SEQUENCE [LARGE SCALE GENOMIC DNA]</scope>
</reference>
<dbReference type="EMBL" id="HM144387">
    <property type="protein sequence ID" value="ADH03254.1"/>
    <property type="molecule type" value="Genomic_DNA"/>
</dbReference>
<evidence type="ECO:0000256" key="1">
    <source>
        <dbReference type="SAM" id="MobiDB-lite"/>
    </source>
</evidence>
<dbReference type="KEGG" id="vg:11536764"/>
<organism evidence="2 3">
    <name type="scientific">Bacillus phage W.Ph</name>
    <dbReference type="NCBI Taxonomy" id="764595"/>
    <lineage>
        <taxon>Viruses</taxon>
        <taxon>Duplodnaviria</taxon>
        <taxon>Heunggongvirae</taxon>
        <taxon>Uroviricota</taxon>
        <taxon>Caudoviricetes</taxon>
        <taxon>Herelleviridae</taxon>
        <taxon>Bastillevirinae</taxon>
        <taxon>Wphvirus</taxon>
        <taxon>Wphvirus WPh</taxon>
    </lineage>
</organism>
<name>G9B1K9_9CAUD</name>
<feature type="region of interest" description="Disordered" evidence="1">
    <location>
        <begin position="148"/>
        <end position="180"/>
    </location>
</feature>
<accession>G9B1K9</accession>
<dbReference type="GeneID" id="11536764"/>